<evidence type="ECO:0000256" key="1">
    <source>
        <dbReference type="ARBA" id="ARBA00006914"/>
    </source>
</evidence>
<dbReference type="GO" id="GO:0005524">
    <property type="term" value="F:ATP binding"/>
    <property type="evidence" value="ECO:0007669"/>
    <property type="project" value="UniProtKB-KW"/>
</dbReference>
<dbReference type="Gene3D" id="1.20.920.10">
    <property type="entry name" value="Bromodomain-like"/>
    <property type="match status" value="1"/>
</dbReference>
<dbReference type="OrthoDB" id="5421at2759"/>
<evidence type="ECO:0000256" key="2">
    <source>
        <dbReference type="ARBA" id="ARBA00022741"/>
    </source>
</evidence>
<dbReference type="Pfam" id="PF00439">
    <property type="entry name" value="Bromodomain"/>
    <property type="match status" value="1"/>
</dbReference>
<dbReference type="PANTHER" id="PTHR23069:SF4">
    <property type="entry name" value="ATPASE FAMILY AAA DOMAIN-CONTAINING PROTEIN 2"/>
    <property type="match status" value="1"/>
</dbReference>
<dbReference type="GO" id="GO:0042393">
    <property type="term" value="F:histone binding"/>
    <property type="evidence" value="ECO:0007669"/>
    <property type="project" value="TreeGrafter"/>
</dbReference>
<reference evidence="6 7" key="1">
    <citation type="submission" date="2019-09" db="EMBL/GenBank/DDBJ databases">
        <title>Bird 10,000 Genomes (B10K) Project - Family phase.</title>
        <authorList>
            <person name="Zhang G."/>
        </authorList>
    </citation>
    <scope>NUCLEOTIDE SEQUENCE [LARGE SCALE GENOMIC DNA]</scope>
    <source>
        <strain evidence="6">B10K-DU-002-81</strain>
    </source>
</reference>
<dbReference type="GO" id="GO:0005634">
    <property type="term" value="C:nucleus"/>
    <property type="evidence" value="ECO:0007669"/>
    <property type="project" value="TreeGrafter"/>
</dbReference>
<feature type="domain" description="Bromo" evidence="5">
    <location>
        <begin position="122"/>
        <end position="165"/>
    </location>
</feature>
<evidence type="ECO:0000256" key="4">
    <source>
        <dbReference type="ARBA" id="ARBA00023117"/>
    </source>
</evidence>
<keyword evidence="7" id="KW-1185">Reference proteome</keyword>
<dbReference type="EMBL" id="VYZR01036466">
    <property type="protein sequence ID" value="NXR98892.1"/>
    <property type="molecule type" value="Genomic_DNA"/>
</dbReference>
<dbReference type="GO" id="GO:0006334">
    <property type="term" value="P:nucleosome assembly"/>
    <property type="evidence" value="ECO:0007669"/>
    <property type="project" value="TreeGrafter"/>
</dbReference>
<keyword evidence="4" id="KW-0103">Bromodomain</keyword>
<dbReference type="GO" id="GO:0006337">
    <property type="term" value="P:nucleosome disassembly"/>
    <property type="evidence" value="ECO:0007669"/>
    <property type="project" value="TreeGrafter"/>
</dbReference>
<evidence type="ECO:0000259" key="5">
    <source>
        <dbReference type="Pfam" id="PF00439"/>
    </source>
</evidence>
<evidence type="ECO:0000256" key="3">
    <source>
        <dbReference type="ARBA" id="ARBA00022840"/>
    </source>
</evidence>
<feature type="non-terminal residue" evidence="6">
    <location>
        <position position="1"/>
    </location>
</feature>
<accession>A0A7L2QRN5</accession>
<protein>
    <submittedName>
        <fullName evidence="6">ATAD2 protein</fullName>
    </submittedName>
</protein>
<feature type="non-terminal residue" evidence="6">
    <location>
        <position position="215"/>
    </location>
</feature>
<comment type="similarity">
    <text evidence="1">Belongs to the AAA ATPase family.</text>
</comment>
<proteinExistence type="inferred from homology"/>
<name>A0A7L2QRN5_9PASS</name>
<keyword evidence="2" id="KW-0547">Nucleotide-binding</keyword>
<dbReference type="InterPro" id="IPR045199">
    <property type="entry name" value="ATAD2-like"/>
</dbReference>
<dbReference type="AlphaFoldDB" id="A0A7L2QRN5"/>
<evidence type="ECO:0000313" key="7">
    <source>
        <dbReference type="Proteomes" id="UP000570288"/>
    </source>
</evidence>
<gene>
    <name evidence="6" type="primary">Atad2_1</name>
    <name evidence="6" type="ORF">OXYMAD_R09555</name>
</gene>
<dbReference type="GO" id="GO:0045815">
    <property type="term" value="P:transcription initiation-coupled chromatin remodeling"/>
    <property type="evidence" value="ECO:0007669"/>
    <property type="project" value="TreeGrafter"/>
</dbReference>
<sequence length="215" mass="25011">MREAQRSAPSIIYVPQIPSWWETVGPTLRSVFTTLLQGIPRFTPVLLLATSNVQLRDLPEEVFQSIIFFLFYSIPSCQPLEVLPVAPPPKPRNLTEEEIRQVEELEEDMLRELRIYLRDVAQRLITDKRFKAFTKPIDPEEVTNYKDTTKQPMDLSTVLSKIDMHHSGCKISDHLLRHKACTLSDTAYSIVRHEMDEGFERRCQKIKESRKERGT</sequence>
<dbReference type="Proteomes" id="UP000570288">
    <property type="component" value="Unassembled WGS sequence"/>
</dbReference>
<dbReference type="PANTHER" id="PTHR23069">
    <property type="entry name" value="AAA DOMAIN-CONTAINING"/>
    <property type="match status" value="1"/>
</dbReference>
<dbReference type="InterPro" id="IPR001487">
    <property type="entry name" value="Bromodomain"/>
</dbReference>
<keyword evidence="3" id="KW-0067">ATP-binding</keyword>
<organism evidence="6 7">
    <name type="scientific">Oxylabes madagascariensis</name>
    <name type="common">white-throated Oxylabes</name>
    <dbReference type="NCBI Taxonomy" id="98144"/>
    <lineage>
        <taxon>Eukaryota</taxon>
        <taxon>Metazoa</taxon>
        <taxon>Chordata</taxon>
        <taxon>Craniata</taxon>
        <taxon>Vertebrata</taxon>
        <taxon>Euteleostomi</taxon>
        <taxon>Archelosauria</taxon>
        <taxon>Archosauria</taxon>
        <taxon>Dinosauria</taxon>
        <taxon>Saurischia</taxon>
        <taxon>Theropoda</taxon>
        <taxon>Coelurosauria</taxon>
        <taxon>Aves</taxon>
        <taxon>Neognathae</taxon>
        <taxon>Neoaves</taxon>
        <taxon>Telluraves</taxon>
        <taxon>Australaves</taxon>
        <taxon>Passeriformes</taxon>
        <taxon>Sylvioidea</taxon>
        <taxon>Timaliidae</taxon>
        <taxon>Oxylabes</taxon>
    </lineage>
</organism>
<dbReference type="InterPro" id="IPR036427">
    <property type="entry name" value="Bromodomain-like_sf"/>
</dbReference>
<dbReference type="SUPFAM" id="SSF47370">
    <property type="entry name" value="Bromodomain"/>
    <property type="match status" value="1"/>
</dbReference>
<comment type="caution">
    <text evidence="6">The sequence shown here is derived from an EMBL/GenBank/DDBJ whole genome shotgun (WGS) entry which is preliminary data.</text>
</comment>
<evidence type="ECO:0000313" key="6">
    <source>
        <dbReference type="EMBL" id="NXR98892.1"/>
    </source>
</evidence>
<dbReference type="GO" id="GO:0016887">
    <property type="term" value="F:ATP hydrolysis activity"/>
    <property type="evidence" value="ECO:0007669"/>
    <property type="project" value="TreeGrafter"/>
</dbReference>
<dbReference type="GO" id="GO:0003682">
    <property type="term" value="F:chromatin binding"/>
    <property type="evidence" value="ECO:0007669"/>
    <property type="project" value="TreeGrafter"/>
</dbReference>